<feature type="compositionally biased region" description="Polar residues" evidence="2">
    <location>
        <begin position="55"/>
        <end position="68"/>
    </location>
</feature>
<accession>D6PCT4</accession>
<feature type="compositionally biased region" description="Low complexity" evidence="2">
    <location>
        <begin position="40"/>
        <end position="54"/>
    </location>
</feature>
<reference evidence="3" key="1">
    <citation type="journal article" date="2010" name="ISME J.">
        <title>Metagenome of the Mediterranean deep chlorophyll maximum studied by direct and fosmid library 454 pyrosequencing.</title>
        <authorList>
            <person name="Ghai R."/>
            <person name="Martin-Cuadrado A.B."/>
            <person name="Molto A.G."/>
            <person name="Heredia I.G."/>
            <person name="Cabrera R."/>
            <person name="Martin J."/>
            <person name="Verdu M."/>
            <person name="Deschamps P."/>
            <person name="Moreira D."/>
            <person name="Lopez-Garcia P."/>
            <person name="Mira A."/>
            <person name="Rodriguez-Valera F."/>
        </authorList>
    </citation>
    <scope>NUCLEOTIDE SEQUENCE</scope>
</reference>
<feature type="region of interest" description="Disordered" evidence="2">
    <location>
        <begin position="247"/>
        <end position="281"/>
    </location>
</feature>
<dbReference type="EMBL" id="GU942986">
    <property type="protein sequence ID" value="ADD93535.1"/>
    <property type="molecule type" value="Genomic_DNA"/>
</dbReference>
<keyword evidence="1" id="KW-0175">Coiled coil</keyword>
<name>D6PCT4_9BACT</name>
<dbReference type="AlphaFoldDB" id="D6PCT4"/>
<evidence type="ECO:0000256" key="2">
    <source>
        <dbReference type="SAM" id="MobiDB-lite"/>
    </source>
</evidence>
<evidence type="ECO:0000313" key="3">
    <source>
        <dbReference type="EMBL" id="ADD93535.1"/>
    </source>
</evidence>
<feature type="region of interest" description="Disordered" evidence="2">
    <location>
        <begin position="35"/>
        <end position="68"/>
    </location>
</feature>
<sequence length="281" mass="31282">MKKIMVSYALLAGVVGGCATSGDLEELGAELKKNQESLKQELQQSQEESQQKNETALNDLNSKSQQDLNQLRETLTEQQSQLGERVSSLDGKQTQQLEILRNEIMSGDESVKTGLQQELNNGIEALQTQLQAAKETLNALTASLDALTLQLSELEKIQAEDSKAVDAELKAINEALNISRSIQDVQVAFGDLKNRLEDSKTRLGTQELLLRQLDGQVSKSERNNLLIEQDIQQLEGRMHELLKVMEKRQKSRETQQPNVVPEKEENPESATETETQEAAEG</sequence>
<feature type="coiled-coil region" evidence="1">
    <location>
        <begin position="116"/>
        <end position="157"/>
    </location>
</feature>
<dbReference type="PROSITE" id="PS51257">
    <property type="entry name" value="PROKAR_LIPOPROTEIN"/>
    <property type="match status" value="1"/>
</dbReference>
<protein>
    <submittedName>
        <fullName evidence="3">Uncharacterized protein</fullName>
    </submittedName>
</protein>
<evidence type="ECO:0000256" key="1">
    <source>
        <dbReference type="SAM" id="Coils"/>
    </source>
</evidence>
<organism evidence="3">
    <name type="scientific">uncultured marine bacterium MedDCM-OCT-S04-C191</name>
    <dbReference type="NCBI Taxonomy" id="743053"/>
    <lineage>
        <taxon>Bacteria</taxon>
        <taxon>environmental samples</taxon>
    </lineage>
</organism>
<proteinExistence type="predicted"/>